<organism evidence="2 3">
    <name type="scientific">Cellulomonas bogoriensis 69B4 = DSM 16987</name>
    <dbReference type="NCBI Taxonomy" id="1386082"/>
    <lineage>
        <taxon>Bacteria</taxon>
        <taxon>Bacillati</taxon>
        <taxon>Actinomycetota</taxon>
        <taxon>Actinomycetes</taxon>
        <taxon>Micrococcales</taxon>
        <taxon>Cellulomonadaceae</taxon>
        <taxon>Cellulomonas</taxon>
    </lineage>
</organism>
<dbReference type="AlphaFoldDB" id="A0A0A0BZ18"/>
<dbReference type="EMBL" id="AXCZ01000062">
    <property type="protein sequence ID" value="KGM13156.1"/>
    <property type="molecule type" value="Genomic_DNA"/>
</dbReference>
<evidence type="ECO:0000313" key="2">
    <source>
        <dbReference type="EMBL" id="KGM13156.1"/>
    </source>
</evidence>
<evidence type="ECO:0000313" key="3">
    <source>
        <dbReference type="Proteomes" id="UP000054314"/>
    </source>
</evidence>
<comment type="caution">
    <text evidence="2">The sequence shown here is derived from an EMBL/GenBank/DDBJ whole genome shotgun (WGS) entry which is preliminary data.</text>
</comment>
<proteinExistence type="predicted"/>
<feature type="domain" description="FIST" evidence="1">
    <location>
        <begin position="55"/>
        <end position="183"/>
    </location>
</feature>
<dbReference type="RefSeq" id="WP_052105223.1">
    <property type="nucleotide sequence ID" value="NZ_AXCZ01000062.1"/>
</dbReference>
<accession>A0A0A0BZ18</accession>
<keyword evidence="3" id="KW-1185">Reference proteome</keyword>
<evidence type="ECO:0000259" key="1">
    <source>
        <dbReference type="Pfam" id="PF08495"/>
    </source>
</evidence>
<gene>
    <name evidence="2" type="ORF">N869_15760</name>
</gene>
<name>A0A0A0BZ18_9CELL</name>
<dbReference type="InterPro" id="IPR013702">
    <property type="entry name" value="FIST_domain_N"/>
</dbReference>
<dbReference type="Proteomes" id="UP000054314">
    <property type="component" value="Unassembled WGS sequence"/>
</dbReference>
<protein>
    <recommendedName>
        <fullName evidence="1">FIST domain-containing protein</fullName>
    </recommendedName>
</protein>
<dbReference type="Pfam" id="PF08495">
    <property type="entry name" value="FIST"/>
    <property type="match status" value="1"/>
</dbReference>
<reference evidence="2 3" key="1">
    <citation type="submission" date="2013-08" db="EMBL/GenBank/DDBJ databases">
        <title>Genome sequencing of Cellulomonas bogoriensis 69B4.</title>
        <authorList>
            <person name="Chen F."/>
            <person name="Li Y."/>
            <person name="Wang G."/>
        </authorList>
    </citation>
    <scope>NUCLEOTIDE SEQUENCE [LARGE SCALE GENOMIC DNA]</scope>
    <source>
        <strain evidence="2 3">69B4</strain>
    </source>
</reference>
<sequence length="224" mass="22287">MRFTQFSMLSELLDMTTTAPVDTRSMGVGTSHEEDADVAPRAALATAAGGRTPALVLLFVSPWFDVHAVARTAREVLGPQIPVAGSTTAAEIAGTSAGSGNVVTVAIGGPGLEVRTAVGSLEDEPRAAGAQAAGALLEVDGQHRALMLLAGGPAGEGADVVRGAYAVVGAGIPLVSGCAGDELATIVEHLPGVPLAGSHTYGEFAQTRGARGVPNATLALLAMG</sequence>